<proteinExistence type="predicted"/>
<evidence type="ECO:0000313" key="2">
    <source>
        <dbReference type="Proteomes" id="UP001153334"/>
    </source>
</evidence>
<comment type="caution">
    <text evidence="1">The sequence shown here is derived from an EMBL/GenBank/DDBJ whole genome shotgun (WGS) entry which is preliminary data.</text>
</comment>
<sequence length="515" mass="57343">MNSAALDFKGLTGPSSQPSSERSNPTKSPFGGGLYNDPRASSTQSLTPSLPEYEEIERRKLLVIYIHGFMGNDTSFQSFPAHVHKYLKLALSDSHVVHSKIYPRYKTYKSIDIARDNFSTWLEPLETPKTDIILVGHSMGGLLAADVVLKAKTLPSPPPPPAPFMRPALTNDPNFNPNLANDVRIEERTWWKNVVHFVKKHNSEGLIDAAANHVMSHMEFGGSMFDINSLKSRYENVRRLEDVDDLKQTGGHDNISSATNEFLIEDKALTADITQAVAALDLDLPAVPELPPKPAPFNSEDYADKDARKLAEKEAKRAQKVYAQAVKDREKAIKDREKIMEKRRKKLAQEAERKVKEEKKRKKKEDAAAAAVTVASPTTPTEPEASPSISTKEAGEKPSALSDQIIQPDPPEWTPISPDLGPDGKAVKKKAKDKTKEREKEEKKKQRKFCNVPKSHGQVDPKWVGVFMKDMDEVAAHTGLFFAGEHYESLVGDVGNTIVEWVHADMSKRTILGLQ</sequence>
<organism evidence="1 2">
    <name type="scientific">Nemania bipapillata</name>
    <dbReference type="NCBI Taxonomy" id="110536"/>
    <lineage>
        <taxon>Eukaryota</taxon>
        <taxon>Fungi</taxon>
        <taxon>Dikarya</taxon>
        <taxon>Ascomycota</taxon>
        <taxon>Pezizomycotina</taxon>
        <taxon>Sordariomycetes</taxon>
        <taxon>Xylariomycetidae</taxon>
        <taxon>Xylariales</taxon>
        <taxon>Xylariaceae</taxon>
        <taxon>Nemania</taxon>
    </lineage>
</organism>
<gene>
    <name evidence="1" type="ORF">ONZ43_g1123</name>
</gene>
<name>A0ACC2J605_9PEZI</name>
<dbReference type="Proteomes" id="UP001153334">
    <property type="component" value="Unassembled WGS sequence"/>
</dbReference>
<protein>
    <submittedName>
        <fullName evidence="1">Uncharacterized protein</fullName>
    </submittedName>
</protein>
<reference evidence="1" key="1">
    <citation type="submission" date="2022-11" db="EMBL/GenBank/DDBJ databases">
        <title>Genome Sequence of Nemania bipapillata.</title>
        <authorList>
            <person name="Buettner E."/>
        </authorList>
    </citation>
    <scope>NUCLEOTIDE SEQUENCE</scope>
    <source>
        <strain evidence="1">CP14</strain>
    </source>
</reference>
<accession>A0ACC2J605</accession>
<dbReference type="EMBL" id="JAPESX010000177">
    <property type="protein sequence ID" value="KAJ8122757.1"/>
    <property type="molecule type" value="Genomic_DNA"/>
</dbReference>
<keyword evidence="2" id="KW-1185">Reference proteome</keyword>
<evidence type="ECO:0000313" key="1">
    <source>
        <dbReference type="EMBL" id="KAJ8122757.1"/>
    </source>
</evidence>